<name>A0A3B5QUA9_XIPMA</name>
<proteinExistence type="predicted"/>
<feature type="compositionally biased region" description="Polar residues" evidence="5">
    <location>
        <begin position="555"/>
        <end position="579"/>
    </location>
</feature>
<feature type="region of interest" description="Disordered" evidence="5">
    <location>
        <begin position="510"/>
        <end position="532"/>
    </location>
</feature>
<feature type="region of interest" description="Disordered" evidence="5">
    <location>
        <begin position="428"/>
        <end position="454"/>
    </location>
</feature>
<dbReference type="InterPro" id="IPR005828">
    <property type="entry name" value="MFS_sugar_transport-like"/>
</dbReference>
<reference evidence="8" key="2">
    <citation type="journal article" date="2013" name="Nat. Genet.">
        <title>The genome of the platyfish, Xiphophorus maculatus, provides insights into evolutionary adaptation and several complex traits.</title>
        <authorList>
            <person name="Schartl M."/>
            <person name="Walter R.B."/>
            <person name="Shen Y."/>
            <person name="Garcia T."/>
            <person name="Catchen J."/>
            <person name="Amores A."/>
            <person name="Braasch I."/>
            <person name="Chalopin D."/>
            <person name="Volff J.N."/>
            <person name="Lesch K.P."/>
            <person name="Bisazza A."/>
            <person name="Minx P."/>
            <person name="Hillier L."/>
            <person name="Wilson R.K."/>
            <person name="Fuerstenberg S."/>
            <person name="Boore J."/>
            <person name="Searle S."/>
            <person name="Postlethwait J.H."/>
            <person name="Warren W.C."/>
        </authorList>
    </citation>
    <scope>NUCLEOTIDE SEQUENCE [LARGE SCALE GENOMIC DNA]</scope>
    <source>
        <strain evidence="8">JP 163 A</strain>
    </source>
</reference>
<feature type="region of interest" description="Disordered" evidence="5">
    <location>
        <begin position="553"/>
        <end position="584"/>
    </location>
</feature>
<evidence type="ECO:0000256" key="3">
    <source>
        <dbReference type="ARBA" id="ARBA00022989"/>
    </source>
</evidence>
<reference evidence="8" key="1">
    <citation type="submission" date="2012-01" db="EMBL/GenBank/DDBJ databases">
        <authorList>
            <person name="Walter R."/>
            <person name="Schartl M."/>
            <person name="Warren W."/>
        </authorList>
    </citation>
    <scope>NUCLEOTIDE SEQUENCE [LARGE SCALE GENOMIC DNA]</scope>
    <source>
        <strain evidence="8">JP 163 A</strain>
    </source>
</reference>
<feature type="transmembrane region" description="Helical" evidence="6">
    <location>
        <begin position="216"/>
        <end position="236"/>
    </location>
</feature>
<reference evidence="7" key="3">
    <citation type="submission" date="2025-08" db="UniProtKB">
        <authorList>
            <consortium name="Ensembl"/>
        </authorList>
    </citation>
    <scope>IDENTIFICATION</scope>
    <source>
        <strain evidence="7">JP 163 A</strain>
    </source>
</reference>
<dbReference type="Ensembl" id="ENSXMAT00000024627.1">
    <property type="protein sequence ID" value="ENSXMAP00000034362.1"/>
    <property type="gene ID" value="ENSXMAG00000027849.1"/>
</dbReference>
<keyword evidence="8" id="KW-1185">Reference proteome</keyword>
<feature type="transmembrane region" description="Helical" evidence="6">
    <location>
        <begin position="35"/>
        <end position="57"/>
    </location>
</feature>
<keyword evidence="3 6" id="KW-1133">Transmembrane helix</keyword>
<keyword evidence="2 6" id="KW-0812">Transmembrane</keyword>
<accession>A0A3B5QUA9</accession>
<dbReference type="Pfam" id="PF00083">
    <property type="entry name" value="Sugar_tr"/>
    <property type="match status" value="1"/>
</dbReference>
<evidence type="ECO:0000313" key="7">
    <source>
        <dbReference type="Ensembl" id="ENSXMAP00000034362.1"/>
    </source>
</evidence>
<dbReference type="PANTHER" id="PTHR24064">
    <property type="entry name" value="SOLUTE CARRIER FAMILY 22 MEMBER"/>
    <property type="match status" value="1"/>
</dbReference>
<dbReference type="GO" id="GO:0016020">
    <property type="term" value="C:membrane"/>
    <property type="evidence" value="ECO:0007669"/>
    <property type="project" value="UniProtKB-SubCell"/>
</dbReference>
<evidence type="ECO:0000256" key="4">
    <source>
        <dbReference type="ARBA" id="ARBA00023136"/>
    </source>
</evidence>
<feature type="transmembrane region" description="Helical" evidence="6">
    <location>
        <begin position="319"/>
        <end position="339"/>
    </location>
</feature>
<evidence type="ECO:0000256" key="6">
    <source>
        <dbReference type="SAM" id="Phobius"/>
    </source>
</evidence>
<protein>
    <submittedName>
        <fullName evidence="7">Solute carrier family 22 member 23</fullName>
    </submittedName>
</protein>
<keyword evidence="4 6" id="KW-0472">Membrane</keyword>
<feature type="transmembrane region" description="Helical" evidence="6">
    <location>
        <begin position="257"/>
        <end position="281"/>
    </location>
</feature>
<feature type="transmembrane region" description="Helical" evidence="6">
    <location>
        <begin position="189"/>
        <end position="210"/>
    </location>
</feature>
<comment type="subcellular location">
    <subcellularLocation>
        <location evidence="1">Membrane</location>
        <topology evidence="1">Multi-pass membrane protein</topology>
    </subcellularLocation>
</comment>
<dbReference type="Gene3D" id="1.20.1250.20">
    <property type="entry name" value="MFS general substrate transporter like domains"/>
    <property type="match status" value="1"/>
</dbReference>
<reference evidence="7" key="4">
    <citation type="submission" date="2025-09" db="UniProtKB">
        <authorList>
            <consortium name="Ensembl"/>
        </authorList>
    </citation>
    <scope>IDENTIFICATION</scope>
    <source>
        <strain evidence="7">JP 163 A</strain>
    </source>
</reference>
<feature type="compositionally biased region" description="Polar residues" evidence="5">
    <location>
        <begin position="645"/>
        <end position="655"/>
    </location>
</feature>
<evidence type="ECO:0000256" key="5">
    <source>
        <dbReference type="SAM" id="MobiDB-lite"/>
    </source>
</evidence>
<feature type="compositionally biased region" description="Polar residues" evidence="5">
    <location>
        <begin position="678"/>
        <end position="688"/>
    </location>
</feature>
<dbReference type="GO" id="GO:0022857">
    <property type="term" value="F:transmembrane transporter activity"/>
    <property type="evidence" value="ECO:0007669"/>
    <property type="project" value="InterPro"/>
</dbReference>
<dbReference type="SUPFAM" id="SSF103473">
    <property type="entry name" value="MFS general substrate transporter"/>
    <property type="match status" value="1"/>
</dbReference>
<evidence type="ECO:0000313" key="8">
    <source>
        <dbReference type="Proteomes" id="UP000002852"/>
    </source>
</evidence>
<dbReference type="InterPro" id="IPR036259">
    <property type="entry name" value="MFS_trans_sf"/>
</dbReference>
<feature type="region of interest" description="Disordered" evidence="5">
    <location>
        <begin position="633"/>
        <end position="688"/>
    </location>
</feature>
<evidence type="ECO:0000256" key="1">
    <source>
        <dbReference type="ARBA" id="ARBA00004141"/>
    </source>
</evidence>
<dbReference type="Proteomes" id="UP000002852">
    <property type="component" value="Unassembled WGS sequence"/>
</dbReference>
<sequence length="776" mass="84128">MFSTLRFFEGFCLAGITLSLYVLRIELCLPTWRFSMTMVASFVVLGGQLLMPGVAYLCHDWQVLQAVIICPLLLMLSYIWIFPESLRWLLATQQYCRSKWIMGHIEKKNKVNLERDADNILAELQNALQKKPKRTCIVKMAGTRNLWKNIVVLCVNSLTGYGIHHCFARSMVSPENEEKTIFRDFYAEYYTKAGIAVASCIALCPAVSLMGRRGGLLMFMIITALASLLQLGLLNFKLLHVSAVSSEQNESTLNRDFSVAFSIIGMFSSHAVSNLSIFFCAEITPTVIRGGGVGLVLASAGFGMLTAPIMDLHNQKGYFLHHIIFACCTLICIICILLLPETRNQSLPETIDDGENYTRQPLLLQRKLGEQHLLLHQLEPNRDYSRVQDTPLHETANVALSTMASTASSAIDLTALATGDLSVTNNLKEGPDLLKPQDLSGHSSPFPPSASAMTRGKDTIIQPNKECLLSSSPLHKAPCATDPLLADAEELLAVQESADLLKENIHLEVNDTTPSPKSKDGTGTAALHGSSPPIIPQTLPASLLICTTPVIEPRPSSTLESPNPLENDTDEIITTSKSPVSEDAPGILEDLLPTSDLDQPAQPSPSITQQFDIAPKVEKIFETACTPYIRNSEPPHLDLAPSNGKDFSSHSSTPPSLVAVSPTHTCAPPTDSDPTPFADSSSVNTTARSPTVLPVTDIVNTLHLESSTNNVRDSVVSLDLNSVQSNSNVDVVPAEAAPISLMDSTVSSPIDSGVIAIMDRETSSTENNTDNSTALT</sequence>
<evidence type="ECO:0000256" key="2">
    <source>
        <dbReference type="ARBA" id="ARBA00022692"/>
    </source>
</evidence>
<feature type="transmembrane region" description="Helical" evidence="6">
    <location>
        <begin position="6"/>
        <end position="23"/>
    </location>
</feature>
<feature type="transmembrane region" description="Helical" evidence="6">
    <location>
        <begin position="63"/>
        <end position="82"/>
    </location>
</feature>
<feature type="transmembrane region" description="Helical" evidence="6">
    <location>
        <begin position="287"/>
        <end position="307"/>
    </location>
</feature>
<organism evidence="7 8">
    <name type="scientific">Xiphophorus maculatus</name>
    <name type="common">Southern platyfish</name>
    <name type="synonym">Platypoecilus maculatus</name>
    <dbReference type="NCBI Taxonomy" id="8083"/>
    <lineage>
        <taxon>Eukaryota</taxon>
        <taxon>Metazoa</taxon>
        <taxon>Chordata</taxon>
        <taxon>Craniata</taxon>
        <taxon>Vertebrata</taxon>
        <taxon>Euteleostomi</taxon>
        <taxon>Actinopterygii</taxon>
        <taxon>Neopterygii</taxon>
        <taxon>Teleostei</taxon>
        <taxon>Neoteleostei</taxon>
        <taxon>Acanthomorphata</taxon>
        <taxon>Ovalentaria</taxon>
        <taxon>Atherinomorphae</taxon>
        <taxon>Cyprinodontiformes</taxon>
        <taxon>Poeciliidae</taxon>
        <taxon>Poeciliinae</taxon>
        <taxon>Xiphophorus</taxon>
    </lineage>
</organism>
<dbReference type="GeneTree" id="ENSGT00940000157354"/>
<dbReference type="AlphaFoldDB" id="A0A3B5QUA9"/>